<comment type="caution">
    <text evidence="2">The sequence shown here is derived from an EMBL/GenBank/DDBJ whole genome shotgun (WGS) entry which is preliminary data.</text>
</comment>
<evidence type="ECO:0000313" key="3">
    <source>
        <dbReference type="Proteomes" id="UP000726737"/>
    </source>
</evidence>
<keyword evidence="3" id="KW-1185">Reference proteome</keyword>
<feature type="transmembrane region" description="Helical" evidence="1">
    <location>
        <begin position="19"/>
        <end position="39"/>
    </location>
</feature>
<dbReference type="Proteomes" id="UP000726737">
    <property type="component" value="Unassembled WGS sequence"/>
</dbReference>
<keyword evidence="1" id="KW-1133">Transmembrane helix</keyword>
<gene>
    <name evidence="2" type="ORF">BG011_009990</name>
</gene>
<feature type="non-terminal residue" evidence="2">
    <location>
        <position position="1"/>
    </location>
</feature>
<name>A0A9P6TW36_9FUNG</name>
<protein>
    <submittedName>
        <fullName evidence="2">Uncharacterized protein</fullName>
    </submittedName>
</protein>
<organism evidence="2 3">
    <name type="scientific">Mortierella polycephala</name>
    <dbReference type="NCBI Taxonomy" id="41804"/>
    <lineage>
        <taxon>Eukaryota</taxon>
        <taxon>Fungi</taxon>
        <taxon>Fungi incertae sedis</taxon>
        <taxon>Mucoromycota</taxon>
        <taxon>Mortierellomycotina</taxon>
        <taxon>Mortierellomycetes</taxon>
        <taxon>Mortierellales</taxon>
        <taxon>Mortierellaceae</taxon>
        <taxon>Mortierella</taxon>
    </lineage>
</organism>
<keyword evidence="1" id="KW-0812">Transmembrane</keyword>
<evidence type="ECO:0000313" key="2">
    <source>
        <dbReference type="EMBL" id="KAG0248698.1"/>
    </source>
</evidence>
<dbReference type="AlphaFoldDB" id="A0A9P6TW36"/>
<evidence type="ECO:0000256" key="1">
    <source>
        <dbReference type="SAM" id="Phobius"/>
    </source>
</evidence>
<keyword evidence="1" id="KW-0472">Membrane</keyword>
<proteinExistence type="predicted"/>
<dbReference type="EMBL" id="JAAAJA010000937">
    <property type="protein sequence ID" value="KAG0248698.1"/>
    <property type="molecule type" value="Genomic_DNA"/>
</dbReference>
<sequence length="100" mass="11579">VFAMLICVYGVIVGEAIGWIWGIVVIAISLAYFVVLDFVKVYIFNHWNFEFTAHAWPTKERRVKLAARKARVIQQKRVWSSIENVRQIGLKFKVLEALKA</sequence>
<reference evidence="2" key="1">
    <citation type="journal article" date="2020" name="Fungal Divers.">
        <title>Resolving the Mortierellaceae phylogeny through synthesis of multi-gene phylogenetics and phylogenomics.</title>
        <authorList>
            <person name="Vandepol N."/>
            <person name="Liber J."/>
            <person name="Desiro A."/>
            <person name="Na H."/>
            <person name="Kennedy M."/>
            <person name="Barry K."/>
            <person name="Grigoriev I.V."/>
            <person name="Miller A.N."/>
            <person name="O'Donnell K."/>
            <person name="Stajich J.E."/>
            <person name="Bonito G."/>
        </authorList>
    </citation>
    <scope>NUCLEOTIDE SEQUENCE</scope>
    <source>
        <strain evidence="2">KOD948</strain>
    </source>
</reference>
<dbReference type="OrthoDB" id="116380at2759"/>
<accession>A0A9P6TW36</accession>